<comment type="subcellular location">
    <subcellularLocation>
        <location evidence="1">Cell membrane</location>
    </subcellularLocation>
</comment>
<dbReference type="Pfam" id="PF25967">
    <property type="entry name" value="RND-MFP_C"/>
    <property type="match status" value="1"/>
</dbReference>
<feature type="domain" description="Multidrug resistance protein MdtA-like barrel-sandwich hybrid" evidence="7">
    <location>
        <begin position="60"/>
        <end position="214"/>
    </location>
</feature>
<dbReference type="EMBL" id="JACBYR010000001">
    <property type="protein sequence ID" value="NYE81180.1"/>
    <property type="molecule type" value="Genomic_DNA"/>
</dbReference>
<dbReference type="Gene3D" id="2.40.420.20">
    <property type="match status" value="1"/>
</dbReference>
<evidence type="ECO:0000256" key="2">
    <source>
        <dbReference type="ARBA" id="ARBA00009477"/>
    </source>
</evidence>
<dbReference type="InterPro" id="IPR058625">
    <property type="entry name" value="MdtA-like_BSH"/>
</dbReference>
<dbReference type="Gene3D" id="6.10.140.1990">
    <property type="match status" value="1"/>
</dbReference>
<proteinExistence type="inferred from homology"/>
<evidence type="ECO:0000259" key="9">
    <source>
        <dbReference type="Pfam" id="PF25967"/>
    </source>
</evidence>
<dbReference type="SUPFAM" id="SSF111369">
    <property type="entry name" value="HlyD-like secretion proteins"/>
    <property type="match status" value="1"/>
</dbReference>
<dbReference type="InterPro" id="IPR058627">
    <property type="entry name" value="MdtA-like_C"/>
</dbReference>
<evidence type="ECO:0000256" key="3">
    <source>
        <dbReference type="ARBA" id="ARBA00022448"/>
    </source>
</evidence>
<dbReference type="InterPro" id="IPR058626">
    <property type="entry name" value="MdtA-like_b-barrel"/>
</dbReference>
<dbReference type="PANTHER" id="PTHR30469:SF33">
    <property type="entry name" value="SLR1207 PROTEIN"/>
    <property type="match status" value="1"/>
</dbReference>
<accession>A0A7Y9LLG1</accession>
<feature type="coiled-coil region" evidence="5">
    <location>
        <begin position="145"/>
        <end position="179"/>
    </location>
</feature>
<evidence type="ECO:0000313" key="10">
    <source>
        <dbReference type="EMBL" id="NYE81180.1"/>
    </source>
</evidence>
<evidence type="ECO:0000256" key="4">
    <source>
        <dbReference type="ARBA" id="ARBA00023054"/>
    </source>
</evidence>
<dbReference type="Pfam" id="PF25917">
    <property type="entry name" value="BSH_RND"/>
    <property type="match status" value="1"/>
</dbReference>
<reference evidence="10 11" key="1">
    <citation type="submission" date="2020-07" db="EMBL/GenBank/DDBJ databases">
        <title>Genomic Encyclopedia of Type Strains, Phase IV (KMG-V): Genome sequencing to study the core and pangenomes of soil and plant-associated prokaryotes.</title>
        <authorList>
            <person name="Whitman W."/>
        </authorList>
    </citation>
    <scope>NUCLEOTIDE SEQUENCE [LARGE SCALE GENOMIC DNA]</scope>
    <source>
        <strain evidence="10 11">SAS40</strain>
    </source>
</reference>
<dbReference type="PANTHER" id="PTHR30469">
    <property type="entry name" value="MULTIDRUG RESISTANCE PROTEIN MDTA"/>
    <property type="match status" value="1"/>
</dbReference>
<evidence type="ECO:0000259" key="7">
    <source>
        <dbReference type="Pfam" id="PF25917"/>
    </source>
</evidence>
<feature type="compositionally biased region" description="Low complexity" evidence="6">
    <location>
        <begin position="360"/>
        <end position="374"/>
    </location>
</feature>
<dbReference type="Gene3D" id="2.40.30.170">
    <property type="match status" value="1"/>
</dbReference>
<sequence>MRRAVIAAVILAVLGAGGYIAWKQMFAAKSPRELYQIVPVTRGDLEDLVSATGTLQPREYVDVGAQVSGQLKKIHVEVGSVVTERDLLAEIDPTVFLANVDARRAGLRNQKATKLDREAQLVLAELQFKRQEALRAEGATSADAYQQAEAALKSSRAQIAALQAQIEQTESTLRADEANLNYAKIYAPMSGTVVSITARQGQTLNSNQSAPIILRIADLSTMTVQTQVSEADVNKLRQGMDVYFTTLGSSGQRWWGTLRKIEPTPTVTNNVVLYNALFDVPNANRALMTSMTAQVFFVATSVKDTLLLPVAAVQQGNRGPRAGREGMQQGPGTGRGAGADRASAGSVPGSRDGANARPSAAATAGAATAGATAAESTGQPSANADAPTRRPSRGPRRATIQVLTADGKIEERQIEVGVSNRVQIQVLSGLEEGEQVIAGVRQQATPARGASGNAMPPGAMPPGMPAGAPRGR</sequence>
<dbReference type="GO" id="GO:0019898">
    <property type="term" value="C:extrinsic component of membrane"/>
    <property type="evidence" value="ECO:0007669"/>
    <property type="project" value="InterPro"/>
</dbReference>
<dbReference type="Gene3D" id="2.40.50.100">
    <property type="match status" value="1"/>
</dbReference>
<gene>
    <name evidence="10" type="ORF">FHW18_000451</name>
</gene>
<dbReference type="Proteomes" id="UP000542125">
    <property type="component" value="Unassembled WGS sequence"/>
</dbReference>
<comment type="caution">
    <text evidence="10">The sequence shown here is derived from an EMBL/GenBank/DDBJ whole genome shotgun (WGS) entry which is preliminary data.</text>
</comment>
<dbReference type="InterPro" id="IPR006143">
    <property type="entry name" value="RND_pump_MFP"/>
</dbReference>
<evidence type="ECO:0000259" key="8">
    <source>
        <dbReference type="Pfam" id="PF25944"/>
    </source>
</evidence>
<protein>
    <submittedName>
        <fullName evidence="10">Macrolide-specific efflux system membrane fusion protein</fullName>
    </submittedName>
</protein>
<keyword evidence="4 5" id="KW-0175">Coiled coil</keyword>
<feature type="region of interest" description="Disordered" evidence="6">
    <location>
        <begin position="317"/>
        <end position="398"/>
    </location>
</feature>
<dbReference type="GO" id="GO:1990281">
    <property type="term" value="C:efflux pump complex"/>
    <property type="evidence" value="ECO:0007669"/>
    <property type="project" value="TreeGrafter"/>
</dbReference>
<feature type="domain" description="Multidrug resistance protein MdtA-like beta-barrel" evidence="8">
    <location>
        <begin position="221"/>
        <end position="295"/>
    </location>
</feature>
<evidence type="ECO:0000256" key="5">
    <source>
        <dbReference type="SAM" id="Coils"/>
    </source>
</evidence>
<dbReference type="GO" id="GO:0030313">
    <property type="term" value="C:cell envelope"/>
    <property type="evidence" value="ECO:0007669"/>
    <property type="project" value="UniProtKB-SubCell"/>
</dbReference>
<dbReference type="AlphaFoldDB" id="A0A7Y9LLG1"/>
<dbReference type="InterPro" id="IPR030190">
    <property type="entry name" value="MacA_alpha-hairpin_sf"/>
</dbReference>
<dbReference type="NCBIfam" id="TIGR01730">
    <property type="entry name" value="RND_mfp"/>
    <property type="match status" value="1"/>
</dbReference>
<name>A0A7Y9LLG1_9BURK</name>
<keyword evidence="3" id="KW-0813">Transport</keyword>
<organism evidence="10 11">
    <name type="scientific">Pigmentiphaga litoralis</name>
    <dbReference type="NCBI Taxonomy" id="516702"/>
    <lineage>
        <taxon>Bacteria</taxon>
        <taxon>Pseudomonadati</taxon>
        <taxon>Pseudomonadota</taxon>
        <taxon>Betaproteobacteria</taxon>
        <taxon>Burkholderiales</taxon>
        <taxon>Alcaligenaceae</taxon>
        <taxon>Pigmentiphaga</taxon>
    </lineage>
</organism>
<comment type="similarity">
    <text evidence="2">Belongs to the membrane fusion protein (MFP) (TC 8.A.1) family.</text>
</comment>
<feature type="region of interest" description="Disordered" evidence="6">
    <location>
        <begin position="444"/>
        <end position="472"/>
    </location>
</feature>
<dbReference type="GO" id="GO:1990961">
    <property type="term" value="P:xenobiotic detoxification by transmembrane export across the plasma membrane"/>
    <property type="evidence" value="ECO:0007669"/>
    <property type="project" value="InterPro"/>
</dbReference>
<dbReference type="GO" id="GO:1990195">
    <property type="term" value="C:macrolide transmembrane transporter complex"/>
    <property type="evidence" value="ECO:0007669"/>
    <property type="project" value="InterPro"/>
</dbReference>
<evidence type="ECO:0000313" key="11">
    <source>
        <dbReference type="Proteomes" id="UP000542125"/>
    </source>
</evidence>
<evidence type="ECO:0000256" key="6">
    <source>
        <dbReference type="SAM" id="MobiDB-lite"/>
    </source>
</evidence>
<keyword evidence="11" id="KW-1185">Reference proteome</keyword>
<dbReference type="GO" id="GO:0015562">
    <property type="term" value="F:efflux transmembrane transporter activity"/>
    <property type="evidence" value="ECO:0007669"/>
    <property type="project" value="TreeGrafter"/>
</dbReference>
<feature type="domain" description="Multidrug resistance protein MdtA-like C-terminal permuted SH3" evidence="9">
    <location>
        <begin position="398"/>
        <end position="438"/>
    </location>
</feature>
<dbReference type="Pfam" id="PF25944">
    <property type="entry name" value="Beta-barrel_RND"/>
    <property type="match status" value="1"/>
</dbReference>
<evidence type="ECO:0000256" key="1">
    <source>
        <dbReference type="ARBA" id="ARBA00004236"/>
    </source>
</evidence>
<dbReference type="RefSeq" id="WP_179582990.1">
    <property type="nucleotide sequence ID" value="NZ_JACBYR010000001.1"/>
</dbReference>